<protein>
    <submittedName>
        <fullName evidence="1">YjgD</fullName>
    </submittedName>
</protein>
<dbReference type="EMBL" id="CP064787">
    <property type="protein sequence ID" value="QSG06800.1"/>
    <property type="molecule type" value="Genomic_DNA"/>
</dbReference>
<evidence type="ECO:0000313" key="2">
    <source>
        <dbReference type="Proteomes" id="UP000663525"/>
    </source>
</evidence>
<dbReference type="AlphaFoldDB" id="A0A897MXF0"/>
<dbReference type="InterPro" id="IPR012440">
    <property type="entry name" value="DUF1641"/>
</dbReference>
<name>A0A897MXF0_9EURY</name>
<accession>A0A897MXF0</accession>
<dbReference type="Proteomes" id="UP000663525">
    <property type="component" value="Chromosome"/>
</dbReference>
<evidence type="ECO:0000313" key="1">
    <source>
        <dbReference type="EMBL" id="QSG06800.1"/>
    </source>
</evidence>
<gene>
    <name evidence="1" type="ORF">HSR121_2479</name>
</gene>
<dbReference type="RefSeq" id="WP_229113287.1">
    <property type="nucleotide sequence ID" value="NZ_CP064787.1"/>
</dbReference>
<proteinExistence type="predicted"/>
<sequence>MSETNPQSHTEDESIENIVDTLTELEETGTIDDLAQVAQTISLASEAIDDDMIKSTTRATVRAGELFDTAAGEPAALRNLEVLTAALSETGSDPTDPPDGAGIVTLLRKLNDPSVQRGLGFALTLLGELGDQLEARADRYPDAETTAELGTGSTD</sequence>
<dbReference type="Pfam" id="PF07849">
    <property type="entry name" value="DUF1641"/>
    <property type="match status" value="1"/>
</dbReference>
<organism evidence="1 2">
    <name type="scientific">Halapricum desulfuricans</name>
    <dbReference type="NCBI Taxonomy" id="2841257"/>
    <lineage>
        <taxon>Archaea</taxon>
        <taxon>Methanobacteriati</taxon>
        <taxon>Methanobacteriota</taxon>
        <taxon>Stenosarchaea group</taxon>
        <taxon>Halobacteria</taxon>
        <taxon>Halobacteriales</taxon>
        <taxon>Haloarculaceae</taxon>
        <taxon>Halapricum</taxon>
    </lineage>
</organism>
<dbReference type="GeneID" id="68856030"/>
<reference evidence="1" key="1">
    <citation type="submission" date="2020-11" db="EMBL/GenBank/DDBJ databases">
        <title>Carbohydrate-dependent, anaerobic sulfur respiration: A novel catabolism in halophilic archaea.</title>
        <authorList>
            <person name="Sorokin D.Y."/>
            <person name="Messina E."/>
            <person name="Smedile F."/>
            <person name="La Cono V."/>
            <person name="Hallsworth J.E."/>
            <person name="Yakimov M.M."/>
        </authorList>
    </citation>
    <scope>NUCLEOTIDE SEQUENCE</scope>
    <source>
        <strain evidence="1">HSR12-1</strain>
    </source>
</reference>